<dbReference type="CDD" id="cd03357">
    <property type="entry name" value="LbH_MAT_GAT"/>
    <property type="match status" value="1"/>
</dbReference>
<evidence type="ECO:0000256" key="5">
    <source>
        <dbReference type="RuleBase" id="RU367021"/>
    </source>
</evidence>
<dbReference type="Proteomes" id="UP000078516">
    <property type="component" value="Unassembled WGS sequence"/>
</dbReference>
<evidence type="ECO:0000313" key="7">
    <source>
        <dbReference type="EMBL" id="OAQ56844.1"/>
    </source>
</evidence>
<keyword evidence="8" id="KW-1185">Reference proteome</keyword>
<dbReference type="InterPro" id="IPR018357">
    <property type="entry name" value="Hexapep_transf_CS"/>
</dbReference>
<dbReference type="FunFam" id="2.160.10.10:FF:000025">
    <property type="entry name" value="Hexapeptide-repeat containing-acetyltransferase"/>
    <property type="match status" value="1"/>
</dbReference>
<dbReference type="AlphaFoldDB" id="A0A179EUG8"/>
<evidence type="ECO:0000256" key="4">
    <source>
        <dbReference type="ARBA" id="ARBA00023315"/>
    </source>
</evidence>
<organism evidence="7 8">
    <name type="scientific">Enterococcus thailandicus</name>
    <dbReference type="NCBI Taxonomy" id="417368"/>
    <lineage>
        <taxon>Bacteria</taxon>
        <taxon>Bacillati</taxon>
        <taxon>Bacillota</taxon>
        <taxon>Bacilli</taxon>
        <taxon>Lactobacillales</taxon>
        <taxon>Enterococcaceae</taxon>
        <taxon>Enterococcus</taxon>
    </lineage>
</organism>
<comment type="similarity">
    <text evidence="1 5">Belongs to the transferase hexapeptide repeat family.</text>
</comment>
<evidence type="ECO:0000259" key="6">
    <source>
        <dbReference type="SMART" id="SM01266"/>
    </source>
</evidence>
<dbReference type="EMBL" id="LWMN01000001">
    <property type="protein sequence ID" value="OAQ56844.1"/>
    <property type="molecule type" value="Genomic_DNA"/>
</dbReference>
<dbReference type="InterPro" id="IPR001451">
    <property type="entry name" value="Hexapep"/>
</dbReference>
<dbReference type="EC" id="2.3.1.-" evidence="5"/>
<dbReference type="GO" id="GO:0008870">
    <property type="term" value="F:galactoside O-acetyltransferase activity"/>
    <property type="evidence" value="ECO:0007669"/>
    <property type="project" value="TreeGrafter"/>
</dbReference>
<reference evidence="7 8" key="1">
    <citation type="submission" date="2016-04" db="EMBL/GenBank/DDBJ databases">
        <title>Draft genome of an Enterococcus thailandicus strain isolated from bovine feces.</title>
        <authorList>
            <person name="Beukers A.G."/>
            <person name="Zaheer R."/>
            <person name="Goji N."/>
            <person name="Cook S.R."/>
            <person name="Amoako K."/>
            <person name="Chaves A.V."/>
            <person name="Ward M.P."/>
            <person name="Mcallister T.A."/>
        </authorList>
    </citation>
    <scope>NUCLEOTIDE SEQUENCE [LARGE SCALE GENOMIC DNA]</scope>
    <source>
        <strain evidence="7 8">F0711D 46</strain>
    </source>
</reference>
<dbReference type="InterPro" id="IPR039369">
    <property type="entry name" value="LacA-like"/>
</dbReference>
<keyword evidence="2 5" id="KW-0808">Transferase</keyword>
<gene>
    <name evidence="7" type="ORF">A6E74_00275</name>
</gene>
<keyword evidence="3" id="KW-0677">Repeat</keyword>
<dbReference type="Pfam" id="PF00132">
    <property type="entry name" value="Hexapep"/>
    <property type="match status" value="1"/>
</dbReference>
<comment type="caution">
    <text evidence="7">The sequence shown here is derived from an EMBL/GenBank/DDBJ whole genome shotgun (WGS) entry which is preliminary data.</text>
</comment>
<evidence type="ECO:0000256" key="1">
    <source>
        <dbReference type="ARBA" id="ARBA00007274"/>
    </source>
</evidence>
<dbReference type="PANTHER" id="PTHR43017:SF1">
    <property type="entry name" value="ACETYLTRANSFERASE YJL218W-RELATED"/>
    <property type="match status" value="1"/>
</dbReference>
<dbReference type="SMART" id="SM01266">
    <property type="entry name" value="Mac"/>
    <property type="match status" value="1"/>
</dbReference>
<proteinExistence type="inferred from homology"/>
<sequence>MARDFDYEQMLAGELYKASGIFPENRSINGQKIAQKINQLPIDETKKIVALEKELFGKTGEHIYVNPPLHVDYGRHVEIGENFYANMDCIFLDVNKIKIGDNVMVGPRVSFFTAGHPTDAEIRITDLEFGLPITVGNNVWIGGNSVLLPGITVGNNSIIAAGAVVTKDVPDHTIVGGNPAKVIRKVNQADKEKWQKQMKKYHLRKEEHLNKMSE</sequence>
<evidence type="ECO:0000256" key="3">
    <source>
        <dbReference type="ARBA" id="ARBA00022737"/>
    </source>
</evidence>
<dbReference type="Gene3D" id="2.160.10.10">
    <property type="entry name" value="Hexapeptide repeat proteins"/>
    <property type="match status" value="1"/>
</dbReference>
<dbReference type="Pfam" id="PF12464">
    <property type="entry name" value="Mac"/>
    <property type="match status" value="1"/>
</dbReference>
<evidence type="ECO:0000256" key="2">
    <source>
        <dbReference type="ARBA" id="ARBA00022679"/>
    </source>
</evidence>
<dbReference type="SUPFAM" id="SSF51161">
    <property type="entry name" value="Trimeric LpxA-like enzymes"/>
    <property type="match status" value="1"/>
</dbReference>
<dbReference type="PANTHER" id="PTHR43017">
    <property type="entry name" value="GALACTOSIDE O-ACETYLTRANSFERASE"/>
    <property type="match status" value="1"/>
</dbReference>
<accession>A0A179EUG8</accession>
<protein>
    <recommendedName>
        <fullName evidence="5">Acetyltransferase</fullName>
        <ecNumber evidence="5">2.3.1.-</ecNumber>
    </recommendedName>
</protein>
<evidence type="ECO:0000313" key="8">
    <source>
        <dbReference type="Proteomes" id="UP000078516"/>
    </source>
</evidence>
<keyword evidence="4 5" id="KW-0012">Acyltransferase</keyword>
<dbReference type="InterPro" id="IPR024688">
    <property type="entry name" value="Mac_dom"/>
</dbReference>
<feature type="domain" description="Maltose/galactoside acetyltransferase" evidence="6">
    <location>
        <begin position="7"/>
        <end position="61"/>
    </location>
</feature>
<name>A0A179EUG8_ENTTH</name>
<dbReference type="RefSeq" id="WP_067480343.1">
    <property type="nucleotide sequence ID" value="NZ_JAQELK010000011.1"/>
</dbReference>
<dbReference type="InterPro" id="IPR011004">
    <property type="entry name" value="Trimer_LpxA-like_sf"/>
</dbReference>
<dbReference type="PROSITE" id="PS00101">
    <property type="entry name" value="HEXAPEP_TRANSFERASES"/>
    <property type="match status" value="1"/>
</dbReference>